<keyword evidence="2 7" id="KW-0812">Transmembrane</keyword>
<name>A0ABW0BTV2_9BACT</name>
<feature type="transmembrane region" description="Helical" evidence="7">
    <location>
        <begin position="110"/>
        <end position="128"/>
    </location>
</feature>
<dbReference type="PANTHER" id="PTHR21624">
    <property type="entry name" value="STEROL DESATURASE-RELATED PROTEIN"/>
    <property type="match status" value="1"/>
</dbReference>
<dbReference type="InterPro" id="IPR006694">
    <property type="entry name" value="Fatty_acid_hydroxylase"/>
</dbReference>
<comment type="subcellular location">
    <subcellularLocation>
        <location evidence="1">Endomembrane system</location>
        <topology evidence="1">Multi-pass membrane protein</topology>
    </subcellularLocation>
</comment>
<sequence length="449" mass="52196">MIFIKNTAQTKEILNETEFINKFKSRTINPMEAYGQILLIAMPAFFVLVLFEKFWGIWKGNDTVPLNDMIASLSSGITNVTKDVLGLSIAVISYSWLFEKFSFFQIEATWLVYVIAFFALDFAGYWTHRIAHEYNIFWNNHIVHHSSEEFNLACALRQSISSIVKIFAIFLIPAAILGVPPQVIGIVAPLHLFAQFWYHTRHIGRMGFLEKIIVTPSHHRVHHAINPEYLDKNYGQIFIFWDRWFGTYQEEKDEIPAVYGVTRPVQTWNPIKINFMHLWLLIKDAWRAEKWSDKLKIWFMPLGWRPADVAKKYPVSKIEDVYHFDKYNPSLTKGMLIWSFGQLIALLLLLSYLFGNLADIGAPGIFYYGGFVFLTVYAYTELMDRNPNAWAWEVLKAVYAMYFVLTSGDWFGLNKFLPGSVYIFVGYLVVSALLSIWFSFKKEKLQLAN</sequence>
<feature type="transmembrane region" description="Helical" evidence="7">
    <location>
        <begin position="360"/>
        <end position="379"/>
    </location>
</feature>
<keyword evidence="5" id="KW-0443">Lipid metabolism</keyword>
<evidence type="ECO:0000256" key="2">
    <source>
        <dbReference type="ARBA" id="ARBA00022692"/>
    </source>
</evidence>
<keyword evidence="10" id="KW-1185">Reference proteome</keyword>
<reference evidence="10" key="1">
    <citation type="journal article" date="2019" name="Int. J. Syst. Evol. Microbiol.">
        <title>The Global Catalogue of Microorganisms (GCM) 10K type strain sequencing project: providing services to taxonomists for standard genome sequencing and annotation.</title>
        <authorList>
            <consortium name="The Broad Institute Genomics Platform"/>
            <consortium name="The Broad Institute Genome Sequencing Center for Infectious Disease"/>
            <person name="Wu L."/>
            <person name="Ma J."/>
        </authorList>
    </citation>
    <scope>NUCLEOTIDE SEQUENCE [LARGE SCALE GENOMIC DNA]</scope>
    <source>
        <strain evidence="10">CGMCC 1.7030</strain>
    </source>
</reference>
<feature type="transmembrane region" description="Helical" evidence="7">
    <location>
        <begin position="335"/>
        <end position="354"/>
    </location>
</feature>
<feature type="transmembrane region" description="Helical" evidence="7">
    <location>
        <begin position="419"/>
        <end position="440"/>
    </location>
</feature>
<feature type="transmembrane region" description="Helical" evidence="7">
    <location>
        <begin position="166"/>
        <end position="198"/>
    </location>
</feature>
<dbReference type="EMBL" id="JBHSKS010000002">
    <property type="protein sequence ID" value="MFC5190841.1"/>
    <property type="molecule type" value="Genomic_DNA"/>
</dbReference>
<dbReference type="Pfam" id="PF04116">
    <property type="entry name" value="FA_hydroxylase"/>
    <property type="match status" value="1"/>
</dbReference>
<accession>A0ABW0BTV2</accession>
<evidence type="ECO:0000313" key="10">
    <source>
        <dbReference type="Proteomes" id="UP001596163"/>
    </source>
</evidence>
<evidence type="ECO:0000256" key="1">
    <source>
        <dbReference type="ARBA" id="ARBA00004127"/>
    </source>
</evidence>
<dbReference type="RefSeq" id="WP_377912310.1">
    <property type="nucleotide sequence ID" value="NZ_JBHSKS010000002.1"/>
</dbReference>
<feature type="transmembrane region" description="Helical" evidence="7">
    <location>
        <begin position="33"/>
        <end position="51"/>
    </location>
</feature>
<comment type="caution">
    <text evidence="9">The sequence shown here is derived from an EMBL/GenBank/DDBJ whole genome shotgun (WGS) entry which is preliminary data.</text>
</comment>
<evidence type="ECO:0000256" key="7">
    <source>
        <dbReference type="SAM" id="Phobius"/>
    </source>
</evidence>
<evidence type="ECO:0000256" key="5">
    <source>
        <dbReference type="ARBA" id="ARBA00023098"/>
    </source>
</evidence>
<keyword evidence="6 7" id="KW-0472">Membrane</keyword>
<protein>
    <submittedName>
        <fullName evidence="9">Sterol desaturase family protein</fullName>
        <ecNumber evidence="9">1.-.-.-</ecNumber>
    </submittedName>
</protein>
<evidence type="ECO:0000256" key="4">
    <source>
        <dbReference type="ARBA" id="ARBA00023002"/>
    </source>
</evidence>
<feature type="domain" description="Fatty acid hydroxylase" evidence="8">
    <location>
        <begin position="114"/>
        <end position="247"/>
    </location>
</feature>
<gene>
    <name evidence="9" type="ORF">ACFPIK_03625</name>
</gene>
<keyword evidence="4 9" id="KW-0560">Oxidoreductase</keyword>
<feature type="transmembrane region" description="Helical" evidence="7">
    <location>
        <begin position="391"/>
        <end position="413"/>
    </location>
</feature>
<dbReference type="InterPro" id="IPR051689">
    <property type="entry name" value="Sterol_desaturase/TMEM195"/>
</dbReference>
<evidence type="ECO:0000256" key="6">
    <source>
        <dbReference type="ARBA" id="ARBA00023136"/>
    </source>
</evidence>
<organism evidence="9 10">
    <name type="scientific">Algoriphagus aquatilis</name>
    <dbReference type="NCBI Taxonomy" id="490186"/>
    <lineage>
        <taxon>Bacteria</taxon>
        <taxon>Pseudomonadati</taxon>
        <taxon>Bacteroidota</taxon>
        <taxon>Cytophagia</taxon>
        <taxon>Cytophagales</taxon>
        <taxon>Cyclobacteriaceae</taxon>
        <taxon>Algoriphagus</taxon>
    </lineage>
</organism>
<evidence type="ECO:0000256" key="3">
    <source>
        <dbReference type="ARBA" id="ARBA00022989"/>
    </source>
</evidence>
<keyword evidence="3 7" id="KW-1133">Transmembrane helix</keyword>
<feature type="transmembrane region" description="Helical" evidence="7">
    <location>
        <begin position="71"/>
        <end position="98"/>
    </location>
</feature>
<evidence type="ECO:0000313" key="9">
    <source>
        <dbReference type="EMBL" id="MFC5190841.1"/>
    </source>
</evidence>
<evidence type="ECO:0000259" key="8">
    <source>
        <dbReference type="Pfam" id="PF04116"/>
    </source>
</evidence>
<dbReference type="PANTHER" id="PTHR21624:SF1">
    <property type="entry name" value="ALKYLGLYCEROL MONOOXYGENASE"/>
    <property type="match status" value="1"/>
</dbReference>
<dbReference type="Proteomes" id="UP001596163">
    <property type="component" value="Unassembled WGS sequence"/>
</dbReference>
<dbReference type="GO" id="GO:0016491">
    <property type="term" value="F:oxidoreductase activity"/>
    <property type="evidence" value="ECO:0007669"/>
    <property type="project" value="UniProtKB-KW"/>
</dbReference>
<proteinExistence type="predicted"/>
<dbReference type="EC" id="1.-.-.-" evidence="9"/>